<comment type="caution">
    <text evidence="2">The sequence shown here is derived from an EMBL/GenBank/DDBJ whole genome shotgun (WGS) entry which is preliminary data.</text>
</comment>
<reference evidence="2 3" key="1">
    <citation type="submission" date="2020-06" db="EMBL/GenBank/DDBJ databases">
        <title>Transcriptomic and genomic resources for Thalictrum thalictroides and T. hernandezii: Facilitating candidate gene discovery in an emerging model plant lineage.</title>
        <authorList>
            <person name="Arias T."/>
            <person name="Riano-Pachon D.M."/>
            <person name="Di Stilio V.S."/>
        </authorList>
    </citation>
    <scope>NUCLEOTIDE SEQUENCE [LARGE SCALE GENOMIC DNA]</scope>
    <source>
        <strain evidence="3">cv. WT478/WT964</strain>
        <tissue evidence="2">Leaves</tissue>
    </source>
</reference>
<name>A0A7J6W8E3_THATH</name>
<protein>
    <submittedName>
        <fullName evidence="2">Uncharacterized protein</fullName>
    </submittedName>
</protein>
<proteinExistence type="predicted"/>
<evidence type="ECO:0000313" key="3">
    <source>
        <dbReference type="Proteomes" id="UP000554482"/>
    </source>
</evidence>
<organism evidence="2 3">
    <name type="scientific">Thalictrum thalictroides</name>
    <name type="common">Rue-anemone</name>
    <name type="synonym">Anemone thalictroides</name>
    <dbReference type="NCBI Taxonomy" id="46969"/>
    <lineage>
        <taxon>Eukaryota</taxon>
        <taxon>Viridiplantae</taxon>
        <taxon>Streptophyta</taxon>
        <taxon>Embryophyta</taxon>
        <taxon>Tracheophyta</taxon>
        <taxon>Spermatophyta</taxon>
        <taxon>Magnoliopsida</taxon>
        <taxon>Ranunculales</taxon>
        <taxon>Ranunculaceae</taxon>
        <taxon>Thalictroideae</taxon>
        <taxon>Thalictrum</taxon>
    </lineage>
</organism>
<evidence type="ECO:0000256" key="1">
    <source>
        <dbReference type="SAM" id="Phobius"/>
    </source>
</evidence>
<keyword evidence="3" id="KW-1185">Reference proteome</keyword>
<dbReference type="Proteomes" id="UP000554482">
    <property type="component" value="Unassembled WGS sequence"/>
</dbReference>
<accession>A0A7J6W8E3</accession>
<sequence>MGLFDSLLSQRAKRSFSRHVSLQNPHLSPLSPFSHNAHLLLFFFSHKSLAVFSHQTNGCIEQSFFGNLVLALLWYTGSVSLFSIVCE</sequence>
<feature type="transmembrane region" description="Helical" evidence="1">
    <location>
        <begin position="64"/>
        <end position="85"/>
    </location>
</feature>
<dbReference type="EMBL" id="JABWDY010019747">
    <property type="protein sequence ID" value="KAF5193689.1"/>
    <property type="molecule type" value="Genomic_DNA"/>
</dbReference>
<evidence type="ECO:0000313" key="2">
    <source>
        <dbReference type="EMBL" id="KAF5193689.1"/>
    </source>
</evidence>
<keyword evidence="1" id="KW-0812">Transmembrane</keyword>
<keyword evidence="1" id="KW-0472">Membrane</keyword>
<keyword evidence="1" id="KW-1133">Transmembrane helix</keyword>
<dbReference type="AlphaFoldDB" id="A0A7J6W8E3"/>
<gene>
    <name evidence="2" type="ORF">FRX31_016722</name>
</gene>